<dbReference type="PRINTS" id="PR00719">
    <property type="entry name" value="LMWPTPASE"/>
</dbReference>
<dbReference type="RefSeq" id="WP_096446852.1">
    <property type="nucleotide sequence ID" value="NZ_JBHSOG010000030.1"/>
</dbReference>
<dbReference type="Proteomes" id="UP001595974">
    <property type="component" value="Unassembled WGS sequence"/>
</dbReference>
<feature type="domain" description="Phosphotyrosine protein phosphatase I" evidence="3">
    <location>
        <begin position="2"/>
        <end position="151"/>
    </location>
</feature>
<comment type="caution">
    <text evidence="4">The sequence shown here is derived from an EMBL/GenBank/DDBJ whole genome shotgun (WGS) entry which is preliminary data.</text>
</comment>
<reference evidence="5" key="1">
    <citation type="journal article" date="2019" name="Int. J. Syst. Evol. Microbiol.">
        <title>The Global Catalogue of Microorganisms (GCM) 10K type strain sequencing project: providing services to taxonomists for standard genome sequencing and annotation.</title>
        <authorList>
            <consortium name="The Broad Institute Genomics Platform"/>
            <consortium name="The Broad Institute Genome Sequencing Center for Infectious Disease"/>
            <person name="Wu L."/>
            <person name="Ma J."/>
        </authorList>
    </citation>
    <scope>NUCLEOTIDE SEQUENCE [LARGE SCALE GENOMIC DNA]</scope>
    <source>
        <strain evidence="5">SHR3</strain>
    </source>
</reference>
<dbReference type="PANTHER" id="PTHR47439">
    <property type="entry name" value="LOW MOLECULAR WEIGHT PHOSPHOTYROSINE PROTEIN PHOSPHATASE-RELATED"/>
    <property type="match status" value="1"/>
</dbReference>
<comment type="similarity">
    <text evidence="1">Belongs to the low molecular weight phosphotyrosine protein phosphatase family.</text>
</comment>
<evidence type="ECO:0000256" key="1">
    <source>
        <dbReference type="ARBA" id="ARBA00011063"/>
    </source>
</evidence>
<evidence type="ECO:0000313" key="5">
    <source>
        <dbReference type="Proteomes" id="UP001595974"/>
    </source>
</evidence>
<dbReference type="SMART" id="SM00226">
    <property type="entry name" value="LMWPc"/>
    <property type="match status" value="1"/>
</dbReference>
<organism evidence="4 5">
    <name type="scientific">Thauera sinica</name>
    <dbReference type="NCBI Taxonomy" id="2665146"/>
    <lineage>
        <taxon>Bacteria</taxon>
        <taxon>Pseudomonadati</taxon>
        <taxon>Pseudomonadota</taxon>
        <taxon>Betaproteobacteria</taxon>
        <taxon>Rhodocyclales</taxon>
        <taxon>Zoogloeaceae</taxon>
        <taxon>Thauera</taxon>
    </lineage>
</organism>
<dbReference type="InterPro" id="IPR017867">
    <property type="entry name" value="Tyr_phospatase_low_mol_wt"/>
</dbReference>
<accession>A0ABW1AQY6</accession>
<dbReference type="SUPFAM" id="SSF52788">
    <property type="entry name" value="Phosphotyrosine protein phosphatases I"/>
    <property type="match status" value="1"/>
</dbReference>
<gene>
    <name evidence="4" type="ORF">ACFPTN_09375</name>
</gene>
<dbReference type="Pfam" id="PF01451">
    <property type="entry name" value="LMWPc"/>
    <property type="match status" value="1"/>
</dbReference>
<sequence>MTRVLFVCTGNICRSPTAEGVARHFIDVGGYRDRIEVDSAGTNGYHAGEAPDPRTQKAALRRGYDLSALRARKIEALDFARFDLVLAMDRGHLDIMRRTCPEFYRGRLGLFMEYARNREFDEVPDPYYGGPTGFDAVLDMCEDAIQGLLESIARRG</sequence>
<keyword evidence="2 4" id="KW-0378">Hydrolase</keyword>
<name>A0ABW1AQY6_9RHOO</name>
<dbReference type="CDD" id="cd16343">
    <property type="entry name" value="LMWPTP"/>
    <property type="match status" value="1"/>
</dbReference>
<dbReference type="PANTHER" id="PTHR47439:SF1">
    <property type="entry name" value="ACID PHOSPHATASE"/>
    <property type="match status" value="1"/>
</dbReference>
<proteinExistence type="inferred from homology"/>
<protein>
    <submittedName>
        <fullName evidence="4">Low molecular weight protein-tyrosine-phosphatase</fullName>
        <ecNumber evidence="4">3.1.3.48</ecNumber>
    </submittedName>
</protein>
<keyword evidence="5" id="KW-1185">Reference proteome</keyword>
<evidence type="ECO:0000259" key="3">
    <source>
        <dbReference type="SMART" id="SM00226"/>
    </source>
</evidence>
<dbReference type="EMBL" id="JBHSOG010000030">
    <property type="protein sequence ID" value="MFC5769585.1"/>
    <property type="molecule type" value="Genomic_DNA"/>
</dbReference>
<dbReference type="InterPro" id="IPR023485">
    <property type="entry name" value="Ptyr_pPase"/>
</dbReference>
<dbReference type="InterPro" id="IPR036196">
    <property type="entry name" value="Ptyr_pPase_sf"/>
</dbReference>
<dbReference type="Gene3D" id="3.40.50.2300">
    <property type="match status" value="1"/>
</dbReference>
<dbReference type="EC" id="3.1.3.48" evidence="4"/>
<evidence type="ECO:0000313" key="4">
    <source>
        <dbReference type="EMBL" id="MFC5769585.1"/>
    </source>
</evidence>
<dbReference type="InterPro" id="IPR052995">
    <property type="entry name" value="LMW-PTP"/>
</dbReference>
<dbReference type="GO" id="GO:0004725">
    <property type="term" value="F:protein tyrosine phosphatase activity"/>
    <property type="evidence" value="ECO:0007669"/>
    <property type="project" value="UniProtKB-EC"/>
</dbReference>
<evidence type="ECO:0000256" key="2">
    <source>
        <dbReference type="ARBA" id="ARBA00022801"/>
    </source>
</evidence>